<proteinExistence type="predicted"/>
<organism evidence="1 2">
    <name type="scientific">Chionoecetes opilio</name>
    <name type="common">Atlantic snow crab</name>
    <name type="synonym">Cancer opilio</name>
    <dbReference type="NCBI Taxonomy" id="41210"/>
    <lineage>
        <taxon>Eukaryota</taxon>
        <taxon>Metazoa</taxon>
        <taxon>Ecdysozoa</taxon>
        <taxon>Arthropoda</taxon>
        <taxon>Crustacea</taxon>
        <taxon>Multicrustacea</taxon>
        <taxon>Malacostraca</taxon>
        <taxon>Eumalacostraca</taxon>
        <taxon>Eucarida</taxon>
        <taxon>Decapoda</taxon>
        <taxon>Pleocyemata</taxon>
        <taxon>Brachyura</taxon>
        <taxon>Eubrachyura</taxon>
        <taxon>Majoidea</taxon>
        <taxon>Majidae</taxon>
        <taxon>Chionoecetes</taxon>
    </lineage>
</organism>
<keyword evidence="2" id="KW-1185">Reference proteome</keyword>
<name>A0A8J4Y503_CHIOP</name>
<accession>A0A8J4Y503</accession>
<protein>
    <submittedName>
        <fullName evidence="1">Uncharacterized protein</fullName>
    </submittedName>
</protein>
<evidence type="ECO:0000313" key="2">
    <source>
        <dbReference type="Proteomes" id="UP000770661"/>
    </source>
</evidence>
<gene>
    <name evidence="1" type="ORF">GWK47_047077</name>
</gene>
<reference evidence="1" key="1">
    <citation type="submission" date="2020-07" db="EMBL/GenBank/DDBJ databases">
        <title>The High-quality genome of the commercially important snow crab, Chionoecetes opilio.</title>
        <authorList>
            <person name="Jeong J.-H."/>
            <person name="Ryu S."/>
        </authorList>
    </citation>
    <scope>NUCLEOTIDE SEQUENCE</scope>
    <source>
        <strain evidence="1">MADBK_172401_WGS</strain>
        <tissue evidence="1">Digestive gland</tissue>
    </source>
</reference>
<sequence>MILAPLGRKSSLHQRSSTHRLVDRPVLNPFKVIFGKSGPLFPLTATFLFTERTQRLPHGRIPSALRDGASGGTARCAASTPPPSPAAIEPFHPGMRILVTTPPYLRSSKLHPKWMGPFYSCPHSKCLPGLLCPQTWGPHSSWCGCKALHRASRSPRLLFFDIRPSRWGLVRTSSTALSLL</sequence>
<dbReference type="Proteomes" id="UP000770661">
    <property type="component" value="Unassembled WGS sequence"/>
</dbReference>
<dbReference type="AlphaFoldDB" id="A0A8J4Y503"/>
<evidence type="ECO:0000313" key="1">
    <source>
        <dbReference type="EMBL" id="KAG0721135.1"/>
    </source>
</evidence>
<comment type="caution">
    <text evidence="1">The sequence shown here is derived from an EMBL/GenBank/DDBJ whole genome shotgun (WGS) entry which is preliminary data.</text>
</comment>
<dbReference type="EMBL" id="JACEEZ010011758">
    <property type="protein sequence ID" value="KAG0721135.1"/>
    <property type="molecule type" value="Genomic_DNA"/>
</dbReference>